<feature type="region of interest" description="Disordered" evidence="2">
    <location>
        <begin position="409"/>
        <end position="457"/>
    </location>
</feature>
<dbReference type="Gene3D" id="2.10.25.10">
    <property type="entry name" value="Laminin"/>
    <property type="match status" value="1"/>
</dbReference>
<comment type="caution">
    <text evidence="5">The sequence shown here is derived from an EMBL/GenBank/DDBJ whole genome shotgun (WGS) entry which is preliminary data.</text>
</comment>
<feature type="region of interest" description="Disordered" evidence="2">
    <location>
        <begin position="284"/>
        <end position="331"/>
    </location>
</feature>
<accession>A0AAW2Z5F2</accession>
<feature type="signal peptide" evidence="3">
    <location>
        <begin position="1"/>
        <end position="19"/>
    </location>
</feature>
<feature type="compositionally biased region" description="Low complexity" evidence="2">
    <location>
        <begin position="284"/>
        <end position="326"/>
    </location>
</feature>
<dbReference type="AlphaFoldDB" id="A0AAW2Z5F2"/>
<evidence type="ECO:0000256" key="3">
    <source>
        <dbReference type="SAM" id="SignalP"/>
    </source>
</evidence>
<feature type="compositionally biased region" description="Low complexity" evidence="2">
    <location>
        <begin position="409"/>
        <end position="444"/>
    </location>
</feature>
<evidence type="ECO:0000256" key="1">
    <source>
        <dbReference type="ARBA" id="ARBA00023157"/>
    </source>
</evidence>
<feature type="chain" id="PRO_5043498183" evidence="3">
    <location>
        <begin position="20"/>
        <end position="479"/>
    </location>
</feature>
<dbReference type="InterPro" id="IPR000742">
    <property type="entry name" value="EGF"/>
</dbReference>
<keyword evidence="3" id="KW-0732">Signal</keyword>
<keyword evidence="6" id="KW-1185">Reference proteome</keyword>
<dbReference type="PROSITE" id="PS00022">
    <property type="entry name" value="EGF_1"/>
    <property type="match status" value="1"/>
</dbReference>
<proteinExistence type="predicted"/>
<reference evidence="5 6" key="1">
    <citation type="submission" date="2024-03" db="EMBL/GenBank/DDBJ databases">
        <title>The Acrasis kona genome and developmental transcriptomes reveal deep origins of eukaryotic multicellular pathways.</title>
        <authorList>
            <person name="Sheikh S."/>
            <person name="Fu C.-J."/>
            <person name="Brown M.W."/>
            <person name="Baldauf S.L."/>
        </authorList>
    </citation>
    <scope>NUCLEOTIDE SEQUENCE [LARGE SCALE GENOMIC DNA]</scope>
    <source>
        <strain evidence="5 6">ATCC MYA-3509</strain>
    </source>
</reference>
<sequence>MKFITLASSLALIAGSVLGIDSKTVVCTPVEVVNSNILFAANNNTLYKYTIPDLSLQLTSSGELLCQPGSIQGSNVVFAQDLSNTNSIAYTTSTLVPTKSNSPAPVTVPYYITYGGGSVSDGDDKYTYSNGVLTHTNKGAVVETLNLGTTDNVAAYISFDVDVQNRIHLATRTSQGRGGSELTYYTITRSPLALVRCGVKLPNTVLSGCPVAANQCAVPVTLDFKIQNDIVTYLWSIVKGESDFEVTAVSYDAKCNVLNSVPLGSTLQPVSRCSAVVAPGCGASTSAPTTSAPSTSTTSAPATSAAPTTTSAPATSATPTTNAPSTGLPVCGANQNLSGDNLASPARKVLASSSCENQNLSGDNNASPARRFRNTVCSGHGQCDANKVCQCASGFEGANCENACIPASTTTSAPSTTKAPTTSAPVTTTVAPTTTNAPTTKAPSQNESGENTAREDASSASAVVAGAIGAAAVAAAALL</sequence>
<keyword evidence="1" id="KW-1015">Disulfide bond</keyword>
<dbReference type="InterPro" id="IPR013111">
    <property type="entry name" value="EGF_extracell"/>
</dbReference>
<evidence type="ECO:0000259" key="4">
    <source>
        <dbReference type="PROSITE" id="PS00022"/>
    </source>
</evidence>
<dbReference type="EMBL" id="JAOPGA020001043">
    <property type="protein sequence ID" value="KAL0484468.1"/>
    <property type="molecule type" value="Genomic_DNA"/>
</dbReference>
<dbReference type="Pfam" id="PF07974">
    <property type="entry name" value="EGF_2"/>
    <property type="match status" value="1"/>
</dbReference>
<name>A0AAW2Z5F2_9EUKA</name>
<organism evidence="5 6">
    <name type="scientific">Acrasis kona</name>
    <dbReference type="NCBI Taxonomy" id="1008807"/>
    <lineage>
        <taxon>Eukaryota</taxon>
        <taxon>Discoba</taxon>
        <taxon>Heterolobosea</taxon>
        <taxon>Tetramitia</taxon>
        <taxon>Eutetramitia</taxon>
        <taxon>Acrasidae</taxon>
        <taxon>Acrasis</taxon>
    </lineage>
</organism>
<protein>
    <submittedName>
        <fullName evidence="5">Mys</fullName>
    </submittedName>
</protein>
<gene>
    <name evidence="5" type="ORF">AKO1_005164</name>
</gene>
<evidence type="ECO:0000256" key="2">
    <source>
        <dbReference type="SAM" id="MobiDB-lite"/>
    </source>
</evidence>
<evidence type="ECO:0000313" key="5">
    <source>
        <dbReference type="EMBL" id="KAL0484468.1"/>
    </source>
</evidence>
<dbReference type="Proteomes" id="UP001431209">
    <property type="component" value="Unassembled WGS sequence"/>
</dbReference>
<feature type="domain" description="EGF-like" evidence="4">
    <location>
        <begin position="389"/>
        <end position="400"/>
    </location>
</feature>
<evidence type="ECO:0000313" key="6">
    <source>
        <dbReference type="Proteomes" id="UP001431209"/>
    </source>
</evidence>